<feature type="compositionally biased region" description="Polar residues" evidence="1">
    <location>
        <begin position="80"/>
        <end position="89"/>
    </location>
</feature>
<feature type="compositionally biased region" description="Basic residues" evidence="1">
    <location>
        <begin position="1"/>
        <end position="11"/>
    </location>
</feature>
<feature type="compositionally biased region" description="Acidic residues" evidence="1">
    <location>
        <begin position="241"/>
        <end position="251"/>
    </location>
</feature>
<feature type="compositionally biased region" description="Basic and acidic residues" evidence="1">
    <location>
        <begin position="117"/>
        <end position="131"/>
    </location>
</feature>
<evidence type="ECO:0000313" key="2">
    <source>
        <dbReference type="EMBL" id="KAF2687365.1"/>
    </source>
</evidence>
<accession>A0A6G1JB23</accession>
<reference evidence="2" key="1">
    <citation type="journal article" date="2020" name="Stud. Mycol.">
        <title>101 Dothideomycetes genomes: a test case for predicting lifestyles and emergence of pathogens.</title>
        <authorList>
            <person name="Haridas S."/>
            <person name="Albert R."/>
            <person name="Binder M."/>
            <person name="Bloem J."/>
            <person name="Labutti K."/>
            <person name="Salamov A."/>
            <person name="Andreopoulos B."/>
            <person name="Baker S."/>
            <person name="Barry K."/>
            <person name="Bills G."/>
            <person name="Bluhm B."/>
            <person name="Cannon C."/>
            <person name="Castanera R."/>
            <person name="Culley D."/>
            <person name="Daum C."/>
            <person name="Ezra D."/>
            <person name="Gonzalez J."/>
            <person name="Henrissat B."/>
            <person name="Kuo A."/>
            <person name="Liang C."/>
            <person name="Lipzen A."/>
            <person name="Lutzoni F."/>
            <person name="Magnuson J."/>
            <person name="Mondo S."/>
            <person name="Nolan M."/>
            <person name="Ohm R."/>
            <person name="Pangilinan J."/>
            <person name="Park H.-J."/>
            <person name="Ramirez L."/>
            <person name="Alfaro M."/>
            <person name="Sun H."/>
            <person name="Tritt A."/>
            <person name="Yoshinaga Y."/>
            <person name="Zwiers L.-H."/>
            <person name="Turgeon B."/>
            <person name="Goodwin S."/>
            <person name="Spatafora J."/>
            <person name="Crous P."/>
            <person name="Grigoriev I."/>
        </authorList>
    </citation>
    <scope>NUCLEOTIDE SEQUENCE</scope>
    <source>
        <strain evidence="2">CBS 122367</strain>
    </source>
</reference>
<evidence type="ECO:0000313" key="3">
    <source>
        <dbReference type="Proteomes" id="UP000799291"/>
    </source>
</evidence>
<evidence type="ECO:0000256" key="1">
    <source>
        <dbReference type="SAM" id="MobiDB-lite"/>
    </source>
</evidence>
<dbReference type="OrthoDB" id="4160836at2759"/>
<protein>
    <submittedName>
        <fullName evidence="2">Uncharacterized protein</fullName>
    </submittedName>
</protein>
<feature type="compositionally biased region" description="Polar residues" evidence="1">
    <location>
        <begin position="132"/>
        <end position="151"/>
    </location>
</feature>
<keyword evidence="3" id="KW-1185">Reference proteome</keyword>
<feature type="region of interest" description="Disordered" evidence="1">
    <location>
        <begin position="1"/>
        <end position="273"/>
    </location>
</feature>
<name>A0A6G1JB23_9PLEO</name>
<dbReference type="AlphaFoldDB" id="A0A6G1JB23"/>
<sequence length="608" mass="67959">MDEPARKRRKTSSSEGDGRPSSPLKQPPRRPSFASHARAGAERQSSPLKEPPRRPSMSPTKGAFDRSSPLKQRPRRPSFASPTKASLSRNYPGLLPERPSSGLATSSASERANLLARGKEARAFVLGDKDTQSQSRPAVTGNGEESQTSAGALQARMSEPQNVTPRARRTTRQGALGNVSEEEADLPTPPSQRIAEEQDTPRRGILYSSPSKRPRPRKDPAKASSLKSGAPPVQQERSEIPLDEPLDDEVEAPTAEKKQKQPPDPELEKRKQERKRLLREVKELESQVSRCTDEIVKMQEQSATHVLEPAEREDLIAFINKISKPDAEADEDQPPAVSSLLCSFLPFSTKVIPPPKWKQTQQKPVASHRPLDLDDPLPYLGMFTDFKMSTQPNLPRGRVFPGSNRVHQKHVIDLVGPQKLLTTSISIIIDTLTNTIIDLKVLRLPPWADRELGTFMRVRAQEKDLGNVCWAVGSYWNITRKRAEFWYQCETSFAHLFLEKSTEDTENQVQVTKGKAVTRKDLNHHLGRDVLVLQDQHVVLKIRWGIMFDWTGEAESEISVEPAVPQVWSEADSNNSFKKIPETFTSLLQSKGVFAATKTMVTLLFAES</sequence>
<dbReference type="EMBL" id="MU005575">
    <property type="protein sequence ID" value="KAF2687365.1"/>
    <property type="molecule type" value="Genomic_DNA"/>
</dbReference>
<organism evidence="2 3">
    <name type="scientific">Lentithecium fluviatile CBS 122367</name>
    <dbReference type="NCBI Taxonomy" id="1168545"/>
    <lineage>
        <taxon>Eukaryota</taxon>
        <taxon>Fungi</taxon>
        <taxon>Dikarya</taxon>
        <taxon>Ascomycota</taxon>
        <taxon>Pezizomycotina</taxon>
        <taxon>Dothideomycetes</taxon>
        <taxon>Pleosporomycetidae</taxon>
        <taxon>Pleosporales</taxon>
        <taxon>Massarineae</taxon>
        <taxon>Lentitheciaceae</taxon>
        <taxon>Lentithecium</taxon>
    </lineage>
</organism>
<proteinExistence type="predicted"/>
<dbReference type="Proteomes" id="UP000799291">
    <property type="component" value="Unassembled WGS sequence"/>
</dbReference>
<gene>
    <name evidence="2" type="ORF">K458DRAFT_429301</name>
</gene>
<feature type="compositionally biased region" description="Basic and acidic residues" evidence="1">
    <location>
        <begin position="254"/>
        <end position="271"/>
    </location>
</feature>